<dbReference type="InterPro" id="IPR013538">
    <property type="entry name" value="ASHA1/2-like_C"/>
</dbReference>
<reference evidence="4" key="1">
    <citation type="journal article" date="2019" name="Int. J. Syst. Evol. Microbiol.">
        <title>The Global Catalogue of Microorganisms (GCM) 10K type strain sequencing project: providing services to taxonomists for standard genome sequencing and annotation.</title>
        <authorList>
            <consortium name="The Broad Institute Genomics Platform"/>
            <consortium name="The Broad Institute Genome Sequencing Center for Infectious Disease"/>
            <person name="Wu L."/>
            <person name="Ma J."/>
        </authorList>
    </citation>
    <scope>NUCLEOTIDE SEQUENCE [LARGE SCALE GENOMIC DNA]</scope>
    <source>
        <strain evidence="4">JCM 16083</strain>
    </source>
</reference>
<evidence type="ECO:0000256" key="1">
    <source>
        <dbReference type="ARBA" id="ARBA00006817"/>
    </source>
</evidence>
<evidence type="ECO:0000313" key="4">
    <source>
        <dbReference type="Proteomes" id="UP001501126"/>
    </source>
</evidence>
<feature type="domain" description="Activator of Hsp90 ATPase homologue 1/2-like C-terminal" evidence="2">
    <location>
        <begin position="14"/>
        <end position="136"/>
    </location>
</feature>
<dbReference type="InterPro" id="IPR023393">
    <property type="entry name" value="START-like_dom_sf"/>
</dbReference>
<keyword evidence="4" id="KW-1185">Reference proteome</keyword>
<dbReference type="RefSeq" id="WP_343787412.1">
    <property type="nucleotide sequence ID" value="NZ_BAAAFH010000011.1"/>
</dbReference>
<gene>
    <name evidence="3" type="ORF">GCM10009118_20850</name>
</gene>
<dbReference type="Proteomes" id="UP001501126">
    <property type="component" value="Unassembled WGS sequence"/>
</dbReference>
<comment type="caution">
    <text evidence="3">The sequence shown here is derived from an EMBL/GenBank/DDBJ whole genome shotgun (WGS) entry which is preliminary data.</text>
</comment>
<protein>
    <submittedName>
        <fullName evidence="3">SRPBCC family protein</fullName>
    </submittedName>
</protein>
<comment type="similarity">
    <text evidence="1">Belongs to the AHA1 family.</text>
</comment>
<evidence type="ECO:0000313" key="3">
    <source>
        <dbReference type="EMBL" id="GAA0875676.1"/>
    </source>
</evidence>
<proteinExistence type="inferred from homology"/>
<dbReference type="SUPFAM" id="SSF55961">
    <property type="entry name" value="Bet v1-like"/>
    <property type="match status" value="1"/>
</dbReference>
<sequence length="139" mass="15894">MEKTKIEIRTVVAADIEKVWECWTDAKHIVNWNAASRDWHCPKAENDLCSNGKFSYTMAARDGSASFDFGGVYTAVEPQVYIAYILDDGREVSVRFEVEKGNVVITEIFEAENQNTLEMQQAGWQAILDTFKKYVEEQN</sequence>
<dbReference type="Pfam" id="PF08327">
    <property type="entry name" value="AHSA1"/>
    <property type="match status" value="1"/>
</dbReference>
<evidence type="ECO:0000259" key="2">
    <source>
        <dbReference type="Pfam" id="PF08327"/>
    </source>
</evidence>
<dbReference type="Gene3D" id="3.30.530.20">
    <property type="match status" value="1"/>
</dbReference>
<organism evidence="3 4">
    <name type="scientific">Wandonia haliotis</name>
    <dbReference type="NCBI Taxonomy" id="574963"/>
    <lineage>
        <taxon>Bacteria</taxon>
        <taxon>Pseudomonadati</taxon>
        <taxon>Bacteroidota</taxon>
        <taxon>Flavobacteriia</taxon>
        <taxon>Flavobacteriales</taxon>
        <taxon>Crocinitomicaceae</taxon>
        <taxon>Wandonia</taxon>
    </lineage>
</organism>
<dbReference type="EMBL" id="BAAAFH010000011">
    <property type="protein sequence ID" value="GAA0875676.1"/>
    <property type="molecule type" value="Genomic_DNA"/>
</dbReference>
<name>A0ABP3Y5H9_9FLAO</name>
<accession>A0ABP3Y5H9</accession>